<sequence>MIFNFINTSRLKKDIQKLEENIVLLLANDFPEMAENYLHWIFSTAGQLADKTIYILHQSTDNLSYERNRIKHKQHFFLTGVEVLDKHTGIYTPIKLTVSNNLIQNISLPLNKTLRRDYELSHLRINNLHKENFFLKNTDEIKLKTILSNISDEQKNLLETENTIEIELEEKYYYTIIDMEDGNYIAVNKRGNVFRLIHDHEEPVKKIFQNVQKLMEVYAGNKYELQKYLEQ</sequence>
<dbReference type="RefSeq" id="WP_406825321.1">
    <property type="nucleotide sequence ID" value="NZ_CP157485.1"/>
</dbReference>
<gene>
    <name evidence="1" type="ORF">ABEG20_21790</name>
</gene>
<reference evidence="1" key="1">
    <citation type="submission" date="2024-05" db="EMBL/GenBank/DDBJ databases">
        <authorList>
            <person name="Kim S."/>
            <person name="Heo J."/>
            <person name="Choi H."/>
            <person name="Choi Y."/>
            <person name="Kwon S.-W."/>
            <person name="Kim Y."/>
        </authorList>
    </citation>
    <scope>NUCLEOTIDE SEQUENCE</scope>
    <source>
        <strain evidence="1">KACC 23697</strain>
    </source>
</reference>
<organism evidence="1">
    <name type="scientific">Pedobacter sp. KACC 23697</name>
    <dbReference type="NCBI Taxonomy" id="3149230"/>
    <lineage>
        <taxon>Bacteria</taxon>
        <taxon>Pseudomonadati</taxon>
        <taxon>Bacteroidota</taxon>
        <taxon>Sphingobacteriia</taxon>
        <taxon>Sphingobacteriales</taxon>
        <taxon>Sphingobacteriaceae</taxon>
        <taxon>Pedobacter</taxon>
    </lineage>
</organism>
<evidence type="ECO:0000313" key="1">
    <source>
        <dbReference type="EMBL" id="XBO47926.1"/>
    </source>
</evidence>
<dbReference type="AlphaFoldDB" id="A0AAU7K5E8"/>
<dbReference type="EMBL" id="CP157485">
    <property type="protein sequence ID" value="XBO47926.1"/>
    <property type="molecule type" value="Genomic_DNA"/>
</dbReference>
<accession>A0AAU7K5E8</accession>
<proteinExistence type="predicted"/>
<name>A0AAU7K5E8_9SPHI</name>
<protein>
    <submittedName>
        <fullName evidence="1">Uncharacterized protein</fullName>
    </submittedName>
</protein>